<dbReference type="Pfam" id="PF00550">
    <property type="entry name" value="PP-binding"/>
    <property type="match status" value="1"/>
</dbReference>
<dbReference type="STRING" id="84029.CROST_36330"/>
<accession>A0A1S8KZY5</accession>
<reference evidence="1 2" key="1">
    <citation type="submission" date="2022-04" db="EMBL/GenBank/DDBJ databases">
        <title>Genome sequence of C. roseum typestrain.</title>
        <authorList>
            <person name="Poehlein A."/>
            <person name="Schoch T."/>
            <person name="Duerre P."/>
            <person name="Daniel R."/>
        </authorList>
    </citation>
    <scope>NUCLEOTIDE SEQUENCE [LARGE SCALE GENOMIC DNA]</scope>
    <source>
        <strain evidence="1 2">DSM 7320</strain>
    </source>
</reference>
<gene>
    <name evidence="1" type="primary">acpP_2</name>
    <name evidence="1" type="ORF">CROST_021610</name>
</gene>
<evidence type="ECO:0000313" key="1">
    <source>
        <dbReference type="EMBL" id="URZ11444.1"/>
    </source>
</evidence>
<protein>
    <submittedName>
        <fullName evidence="1">Acyl carrier protein</fullName>
    </submittedName>
</protein>
<dbReference type="InterPro" id="IPR036736">
    <property type="entry name" value="ACP-like_sf"/>
</dbReference>
<dbReference type="KEGG" id="crw:CROST_021610"/>
<proteinExistence type="predicted"/>
<name>A0A1S8KZY5_9CLOT</name>
<evidence type="ECO:0000313" key="2">
    <source>
        <dbReference type="Proteomes" id="UP000190951"/>
    </source>
</evidence>
<dbReference type="InterPro" id="IPR009081">
    <property type="entry name" value="PP-bd_ACP"/>
</dbReference>
<dbReference type="PROSITE" id="PS00012">
    <property type="entry name" value="PHOSPHOPANTETHEINE"/>
    <property type="match status" value="1"/>
</dbReference>
<dbReference type="InterPro" id="IPR006162">
    <property type="entry name" value="Ppantetheine_attach_site"/>
</dbReference>
<dbReference type="AlphaFoldDB" id="A0A1S8KZY5"/>
<dbReference type="EMBL" id="CP096983">
    <property type="protein sequence ID" value="URZ11444.1"/>
    <property type="molecule type" value="Genomic_DNA"/>
</dbReference>
<dbReference type="SUPFAM" id="SSF47336">
    <property type="entry name" value="ACP-like"/>
    <property type="match status" value="1"/>
</dbReference>
<dbReference type="Proteomes" id="UP000190951">
    <property type="component" value="Chromosome"/>
</dbReference>
<sequence length="124" mass="14251">MDKNNEELINMLGEILGIDDPEENISLESNLVDDLGAESIDFIDICFQLEKGFKIGKVVSKDIFPEKLRSDADYDEEVLDEVVKQYPYLQGELVEEMKSKKNYTAILTVKAICKFVEWRLQNAK</sequence>
<dbReference type="RefSeq" id="WP_077832764.1">
    <property type="nucleotide sequence ID" value="NZ_CP096983.1"/>
</dbReference>
<dbReference type="Gene3D" id="1.10.1200.10">
    <property type="entry name" value="ACP-like"/>
    <property type="match status" value="1"/>
</dbReference>
<organism evidence="1 2">
    <name type="scientific">Clostridium felsineum</name>
    <dbReference type="NCBI Taxonomy" id="36839"/>
    <lineage>
        <taxon>Bacteria</taxon>
        <taxon>Bacillati</taxon>
        <taxon>Bacillota</taxon>
        <taxon>Clostridia</taxon>
        <taxon>Eubacteriales</taxon>
        <taxon>Clostridiaceae</taxon>
        <taxon>Clostridium</taxon>
    </lineage>
</organism>
<keyword evidence="2" id="KW-1185">Reference proteome</keyword>